<dbReference type="AlphaFoldDB" id="A1D5H2"/>
<evidence type="ECO:0000313" key="2">
    <source>
        <dbReference type="Proteomes" id="UP000006702"/>
    </source>
</evidence>
<dbReference type="SUPFAM" id="SSF50475">
    <property type="entry name" value="FMN-binding split barrel"/>
    <property type="match status" value="1"/>
</dbReference>
<dbReference type="HOGENOM" id="CLU_1563286_0_0_1"/>
<dbReference type="KEGG" id="nfi:NFIA_024050"/>
<name>A1D5H2_NEOFI</name>
<dbReference type="Proteomes" id="UP000006702">
    <property type="component" value="Unassembled WGS sequence"/>
</dbReference>
<gene>
    <name evidence="1" type="ORF">NFIA_024050</name>
</gene>
<dbReference type="STRING" id="331117.A1D5H2"/>
<reference evidence="2" key="1">
    <citation type="journal article" date="2008" name="PLoS Genet.">
        <title>Genomic islands in the pathogenic filamentous fungus Aspergillus fumigatus.</title>
        <authorList>
            <person name="Fedorova N.D."/>
            <person name="Khaldi N."/>
            <person name="Joardar V.S."/>
            <person name="Maiti R."/>
            <person name="Amedeo P."/>
            <person name="Anderson M.J."/>
            <person name="Crabtree J."/>
            <person name="Silva J.C."/>
            <person name="Badger J.H."/>
            <person name="Albarraq A."/>
            <person name="Angiuoli S."/>
            <person name="Bussey H."/>
            <person name="Bowyer P."/>
            <person name="Cotty P.J."/>
            <person name="Dyer P.S."/>
            <person name="Egan A."/>
            <person name="Galens K."/>
            <person name="Fraser-Liggett C.M."/>
            <person name="Haas B.J."/>
            <person name="Inman J.M."/>
            <person name="Kent R."/>
            <person name="Lemieux S."/>
            <person name="Malavazi I."/>
            <person name="Orvis J."/>
            <person name="Roemer T."/>
            <person name="Ronning C.M."/>
            <person name="Sundaram J.P."/>
            <person name="Sutton G."/>
            <person name="Turner G."/>
            <person name="Venter J.C."/>
            <person name="White O.R."/>
            <person name="Whitty B.R."/>
            <person name="Youngman P."/>
            <person name="Wolfe K.H."/>
            <person name="Goldman G.H."/>
            <person name="Wortman J.R."/>
            <person name="Jiang B."/>
            <person name="Denning D.W."/>
            <person name="Nierman W.C."/>
        </authorList>
    </citation>
    <scope>NUCLEOTIDE SEQUENCE [LARGE SCALE GENOMIC DNA]</scope>
    <source>
        <strain evidence="2">ATCC 1020 / DSM 3700 / CBS 544.65 / FGSC A1164 / JCM 1740 / NRRL 181 / WB 181</strain>
    </source>
</reference>
<dbReference type="GeneID" id="4590570"/>
<proteinExistence type="predicted"/>
<keyword evidence="2" id="KW-1185">Reference proteome</keyword>
<sequence>MATAGTNEGTFATGSLSVGGVNFWWTINAGRYWNGNGLLHHVGTDVLATMMADAIQTMAVENNSGLSWTLHNTDPDGENSYMGKIAENRVTADGEEPIRLVHVNTGPCKEPKVFGVSIGLTRLFAPLLNKADGGDYIKTMGINVVRVNWLIARTMVLYLTKPTRWGLIMKP</sequence>
<dbReference type="EMBL" id="DS027689">
    <property type="protein sequence ID" value="EAW22026.1"/>
    <property type="molecule type" value="Genomic_DNA"/>
</dbReference>
<dbReference type="OrthoDB" id="4471165at2759"/>
<dbReference type="RefSeq" id="XP_001263923.1">
    <property type="nucleotide sequence ID" value="XM_001263922.1"/>
</dbReference>
<organism evidence="1 2">
    <name type="scientific">Neosartorya fischeri (strain ATCC 1020 / DSM 3700 / CBS 544.65 / FGSC A1164 / JCM 1740 / NRRL 181 / WB 181)</name>
    <name type="common">Aspergillus fischerianus</name>
    <dbReference type="NCBI Taxonomy" id="331117"/>
    <lineage>
        <taxon>Eukaryota</taxon>
        <taxon>Fungi</taxon>
        <taxon>Dikarya</taxon>
        <taxon>Ascomycota</taxon>
        <taxon>Pezizomycotina</taxon>
        <taxon>Eurotiomycetes</taxon>
        <taxon>Eurotiomycetidae</taxon>
        <taxon>Eurotiales</taxon>
        <taxon>Aspergillaceae</taxon>
        <taxon>Aspergillus</taxon>
        <taxon>Aspergillus subgen. Fumigati</taxon>
    </lineage>
</organism>
<dbReference type="VEuPathDB" id="FungiDB:NFIA_024050"/>
<evidence type="ECO:0000313" key="1">
    <source>
        <dbReference type="EMBL" id="EAW22026.1"/>
    </source>
</evidence>
<protein>
    <submittedName>
        <fullName evidence="1">Uncharacterized protein</fullName>
    </submittedName>
</protein>
<accession>A1D5H2</accession>